<dbReference type="Pfam" id="PF06737">
    <property type="entry name" value="Transglycosylas"/>
    <property type="match status" value="1"/>
</dbReference>
<evidence type="ECO:0000256" key="1">
    <source>
        <dbReference type="ARBA" id="ARBA00010830"/>
    </source>
</evidence>
<evidence type="ECO:0000259" key="5">
    <source>
        <dbReference type="PROSITE" id="PS51109"/>
    </source>
</evidence>
<dbReference type="GO" id="GO:0016787">
    <property type="term" value="F:hydrolase activity"/>
    <property type="evidence" value="ECO:0007669"/>
    <property type="project" value="UniProtKB-KW"/>
</dbReference>
<dbReference type="InterPro" id="IPR023346">
    <property type="entry name" value="Lysozyme-like_dom_sf"/>
</dbReference>
<dbReference type="KEGG" id="eke:EK0264_13840"/>
<evidence type="ECO:0000256" key="2">
    <source>
        <dbReference type="ARBA" id="ARBA00022729"/>
    </source>
</evidence>
<dbReference type="Pfam" id="PF07501">
    <property type="entry name" value="G5"/>
    <property type="match status" value="1"/>
</dbReference>
<sequence>MGRHSAPSKRELRRRDATQAVEHAAPILDETVVTESSEPAAPVADEKPQKSGGFLAGAGLPRRLALGAAASILVAGTVGFIGMGKSVTVVVDGKPVTVTTYSTTVEGALQDAGVDTSDRDEVKPTPASAVEDGTTVDVVRARPVTLNIDGTPTTKWVTALTADEALDELGMTDYALASAGSTAIPLKGASLDVAAPKNVSINVDGGAQQIVTSASTVADALADAGIELGPEDVTDPAREVKPTEGMTVTVTRNDTSTVVEQRDIPFAVVEQSNPDEYVGIDTVATQGVVGKSSVTVQITSVNGIQVSATDVSTEIVTAPVDQVISKGAKQFPAEVEALNWDALAMCESTMNPKAVNKTNGKYFGLYQFSVETWAGVGGTGNPMDASPEEQNARARILFMKYGASQWECGSNLYA</sequence>
<dbReference type="Gene3D" id="2.20.230.10">
    <property type="entry name" value="Resuscitation-promoting factor rpfb"/>
    <property type="match status" value="1"/>
</dbReference>
<gene>
    <name evidence="6" type="ORF">EK0264_13840</name>
</gene>
<reference evidence="6 7" key="1">
    <citation type="journal article" date="2018" name="Int. J. Syst. Evol. Microbiol.">
        <title>Epidermidibacterium keratini gen. nov., sp. nov., a member of the family Sporichthyaceae, isolated from keratin epidermis.</title>
        <authorList>
            <person name="Lee D.G."/>
            <person name="Trujillo M.E."/>
            <person name="Kang S."/>
            <person name="Nam J.J."/>
            <person name="Kim Y.J."/>
        </authorList>
    </citation>
    <scope>NUCLEOTIDE SEQUENCE [LARGE SCALE GENOMIC DNA]</scope>
    <source>
        <strain evidence="6 7">EPI-7</strain>
    </source>
</reference>
<comment type="similarity">
    <text evidence="1">Belongs to the transglycosylase family. Rpf subfamily.</text>
</comment>
<feature type="compositionally biased region" description="Basic and acidic residues" evidence="4">
    <location>
        <begin position="8"/>
        <end position="17"/>
    </location>
</feature>
<dbReference type="InParanoid" id="A0A7L4YRS1"/>
<evidence type="ECO:0000256" key="4">
    <source>
        <dbReference type="SAM" id="MobiDB-lite"/>
    </source>
</evidence>
<dbReference type="OrthoDB" id="1404170at2"/>
<dbReference type="Proteomes" id="UP000463857">
    <property type="component" value="Chromosome"/>
</dbReference>
<keyword evidence="7" id="KW-1185">Reference proteome</keyword>
<keyword evidence="3" id="KW-0378">Hydrolase</keyword>
<dbReference type="InterPro" id="IPR007137">
    <property type="entry name" value="DUF348"/>
</dbReference>
<accession>A0A7L4YRS1</accession>
<dbReference type="Pfam" id="PF03990">
    <property type="entry name" value="DUF348"/>
    <property type="match status" value="3"/>
</dbReference>
<dbReference type="Gene3D" id="1.10.530.10">
    <property type="match status" value="1"/>
</dbReference>
<dbReference type="AlphaFoldDB" id="A0A7L4YRS1"/>
<evidence type="ECO:0000313" key="7">
    <source>
        <dbReference type="Proteomes" id="UP000463857"/>
    </source>
</evidence>
<name>A0A7L4YRS1_9ACTN</name>
<evidence type="ECO:0000256" key="3">
    <source>
        <dbReference type="ARBA" id="ARBA00022801"/>
    </source>
</evidence>
<dbReference type="SMART" id="SM01208">
    <property type="entry name" value="G5"/>
    <property type="match status" value="1"/>
</dbReference>
<organism evidence="6 7">
    <name type="scientific">Epidermidibacterium keratini</name>
    <dbReference type="NCBI Taxonomy" id="1891644"/>
    <lineage>
        <taxon>Bacteria</taxon>
        <taxon>Bacillati</taxon>
        <taxon>Actinomycetota</taxon>
        <taxon>Actinomycetes</taxon>
        <taxon>Sporichthyales</taxon>
        <taxon>Sporichthyaceae</taxon>
        <taxon>Epidermidibacterium</taxon>
    </lineage>
</organism>
<keyword evidence="2" id="KW-0732">Signal</keyword>
<dbReference type="RefSeq" id="WP_159546394.1">
    <property type="nucleotide sequence ID" value="NZ_CP047156.1"/>
</dbReference>
<feature type="region of interest" description="Disordered" evidence="4">
    <location>
        <begin position="1"/>
        <end position="51"/>
    </location>
</feature>
<dbReference type="PROSITE" id="PS51109">
    <property type="entry name" value="G5"/>
    <property type="match status" value="1"/>
</dbReference>
<evidence type="ECO:0000313" key="6">
    <source>
        <dbReference type="EMBL" id="QHC01257.1"/>
    </source>
</evidence>
<dbReference type="EMBL" id="CP047156">
    <property type="protein sequence ID" value="QHC01257.1"/>
    <property type="molecule type" value="Genomic_DNA"/>
</dbReference>
<protein>
    <submittedName>
        <fullName evidence="6">DUF348 domain-containing protein</fullName>
    </submittedName>
</protein>
<dbReference type="SUPFAM" id="SSF53955">
    <property type="entry name" value="Lysozyme-like"/>
    <property type="match status" value="1"/>
</dbReference>
<dbReference type="InterPro" id="IPR010618">
    <property type="entry name" value="RPF"/>
</dbReference>
<dbReference type="InterPro" id="IPR011098">
    <property type="entry name" value="G5_dom"/>
</dbReference>
<proteinExistence type="inferred from homology"/>
<dbReference type="CDD" id="cd13925">
    <property type="entry name" value="RPF"/>
    <property type="match status" value="1"/>
</dbReference>
<feature type="domain" description="G5" evidence="5">
    <location>
        <begin position="250"/>
        <end position="330"/>
    </location>
</feature>